<gene>
    <name evidence="3" type="ORF">Ctob_013523</name>
</gene>
<dbReference type="InterPro" id="IPR018247">
    <property type="entry name" value="EF_Hand_1_Ca_BS"/>
</dbReference>
<dbReference type="PROSITE" id="PS50222">
    <property type="entry name" value="EF_HAND_2"/>
    <property type="match status" value="1"/>
</dbReference>
<evidence type="ECO:0000259" key="2">
    <source>
        <dbReference type="PROSITE" id="PS50222"/>
    </source>
</evidence>
<evidence type="ECO:0000256" key="1">
    <source>
        <dbReference type="SAM" id="Phobius"/>
    </source>
</evidence>
<protein>
    <recommendedName>
        <fullName evidence="2">EF-hand domain-containing protein</fullName>
    </recommendedName>
</protein>
<feature type="domain" description="EF-hand" evidence="2">
    <location>
        <begin position="82"/>
        <end position="117"/>
    </location>
</feature>
<reference evidence="4" key="1">
    <citation type="journal article" date="2015" name="PLoS Genet.">
        <title>Genome Sequence and Transcriptome Analyses of Chrysochromulina tobin: Metabolic Tools for Enhanced Algal Fitness in the Prominent Order Prymnesiales (Haptophyceae).</title>
        <authorList>
            <person name="Hovde B.T."/>
            <person name="Deodato C.R."/>
            <person name="Hunsperger H.M."/>
            <person name="Ryken S.A."/>
            <person name="Yost W."/>
            <person name="Jha R.K."/>
            <person name="Patterson J."/>
            <person name="Monnat R.J. Jr."/>
            <person name="Barlow S.B."/>
            <person name="Starkenburg S.R."/>
            <person name="Cattolico R.A."/>
        </authorList>
    </citation>
    <scope>NUCLEOTIDE SEQUENCE</scope>
    <source>
        <strain evidence="4">CCMP291</strain>
    </source>
</reference>
<sequence length="145" mass="15722">MRTRQALLQQVASIDVMLANERNARRAELTAQYERALKELDDEVPLRSSMPAGPHDLHSQIAPHVGEIVDEIRRVPHQDVAHQDIDIDVVLNHIDSDGDGVLTRAEVRAATAGAAVGAAIGAVPVTIVGCLAGIFCYLACRWLDK</sequence>
<feature type="transmembrane region" description="Helical" evidence="1">
    <location>
        <begin position="114"/>
        <end position="140"/>
    </location>
</feature>
<dbReference type="GO" id="GO:0005509">
    <property type="term" value="F:calcium ion binding"/>
    <property type="evidence" value="ECO:0007669"/>
    <property type="project" value="InterPro"/>
</dbReference>
<organism evidence="3 4">
    <name type="scientific">Chrysochromulina tobinii</name>
    <dbReference type="NCBI Taxonomy" id="1460289"/>
    <lineage>
        <taxon>Eukaryota</taxon>
        <taxon>Haptista</taxon>
        <taxon>Haptophyta</taxon>
        <taxon>Prymnesiophyceae</taxon>
        <taxon>Prymnesiales</taxon>
        <taxon>Chrysochromulinaceae</taxon>
        <taxon>Chrysochromulina</taxon>
    </lineage>
</organism>
<evidence type="ECO:0000313" key="3">
    <source>
        <dbReference type="EMBL" id="KOO31879.1"/>
    </source>
</evidence>
<keyword evidence="4" id="KW-1185">Reference proteome</keyword>
<dbReference type="InterPro" id="IPR002048">
    <property type="entry name" value="EF_hand_dom"/>
</dbReference>
<keyword evidence="1" id="KW-1133">Transmembrane helix</keyword>
<dbReference type="EMBL" id="JWZX01001908">
    <property type="protein sequence ID" value="KOO31879.1"/>
    <property type="molecule type" value="Genomic_DNA"/>
</dbReference>
<keyword evidence="1" id="KW-0812">Transmembrane</keyword>
<accession>A0A0M0JZ85</accession>
<comment type="caution">
    <text evidence="3">The sequence shown here is derived from an EMBL/GenBank/DDBJ whole genome shotgun (WGS) entry which is preliminary data.</text>
</comment>
<evidence type="ECO:0000313" key="4">
    <source>
        <dbReference type="Proteomes" id="UP000037460"/>
    </source>
</evidence>
<dbReference type="Proteomes" id="UP000037460">
    <property type="component" value="Unassembled WGS sequence"/>
</dbReference>
<dbReference type="PROSITE" id="PS00018">
    <property type="entry name" value="EF_HAND_1"/>
    <property type="match status" value="1"/>
</dbReference>
<keyword evidence="1" id="KW-0472">Membrane</keyword>
<name>A0A0M0JZ85_9EUKA</name>
<proteinExistence type="predicted"/>
<dbReference type="AlphaFoldDB" id="A0A0M0JZ85"/>